<dbReference type="NCBIfam" id="NF006054">
    <property type="entry name" value="PRK08202.1"/>
    <property type="match status" value="1"/>
</dbReference>
<comment type="similarity">
    <text evidence="2 6">Belongs to the PNP/MTAP phosphorylase family.</text>
</comment>
<evidence type="ECO:0000256" key="6">
    <source>
        <dbReference type="PIRNR" id="PIRNR000477"/>
    </source>
</evidence>
<accession>A0ABV2TEG2</accession>
<dbReference type="Pfam" id="PF01048">
    <property type="entry name" value="PNP_UDP_1"/>
    <property type="match status" value="1"/>
</dbReference>
<feature type="domain" description="Nucleoside phosphorylase" evidence="7">
    <location>
        <begin position="26"/>
        <end position="270"/>
    </location>
</feature>
<gene>
    <name evidence="8" type="ORF">ABR189_28790</name>
</gene>
<dbReference type="NCBIfam" id="TIGR01697">
    <property type="entry name" value="PNPH-PUNA-XAPA"/>
    <property type="match status" value="1"/>
</dbReference>
<protein>
    <recommendedName>
        <fullName evidence="6">Purine nucleoside phosphorylase</fullName>
        <ecNumber evidence="6">2.4.2.1</ecNumber>
    </recommendedName>
    <alternativeName>
        <fullName evidence="6">Inosine-guanosine phosphorylase</fullName>
    </alternativeName>
</protein>
<dbReference type="InterPro" id="IPR035994">
    <property type="entry name" value="Nucleoside_phosphorylase_sf"/>
</dbReference>
<comment type="caution">
    <text evidence="8">The sequence shown here is derived from an EMBL/GenBank/DDBJ whole genome shotgun (WGS) entry which is preliminary data.</text>
</comment>
<comment type="function">
    <text evidence="6">The purine nucleoside phosphorylases catalyze the phosphorolytic breakdown of the N-glycosidic bond in the beta-(deoxy)ribonucleoside molecules, with the formation of the corresponding free purine bases and pentose-1-phosphate.</text>
</comment>
<dbReference type="CDD" id="cd09009">
    <property type="entry name" value="PNP-EcPNPII_like"/>
    <property type="match status" value="1"/>
</dbReference>
<proteinExistence type="inferred from homology"/>
<evidence type="ECO:0000256" key="3">
    <source>
        <dbReference type="ARBA" id="ARBA00011233"/>
    </source>
</evidence>
<dbReference type="NCBIfam" id="TIGR01700">
    <property type="entry name" value="PNPH"/>
    <property type="match status" value="1"/>
</dbReference>
<evidence type="ECO:0000256" key="5">
    <source>
        <dbReference type="ARBA" id="ARBA00022679"/>
    </source>
</evidence>
<dbReference type="EC" id="2.4.2.1" evidence="6"/>
<dbReference type="InterPro" id="IPR011268">
    <property type="entry name" value="Purine_phosphorylase"/>
</dbReference>
<evidence type="ECO:0000256" key="1">
    <source>
        <dbReference type="ARBA" id="ARBA00005058"/>
    </source>
</evidence>
<keyword evidence="4 6" id="KW-0328">Glycosyltransferase</keyword>
<dbReference type="Gene3D" id="3.40.50.1580">
    <property type="entry name" value="Nucleoside phosphorylase domain"/>
    <property type="match status" value="1"/>
</dbReference>
<evidence type="ECO:0000259" key="7">
    <source>
        <dbReference type="Pfam" id="PF01048"/>
    </source>
</evidence>
<organism evidence="8 9">
    <name type="scientific">Chitinophaga defluvii</name>
    <dbReference type="NCBI Taxonomy" id="3163343"/>
    <lineage>
        <taxon>Bacteria</taxon>
        <taxon>Pseudomonadati</taxon>
        <taxon>Bacteroidota</taxon>
        <taxon>Chitinophagia</taxon>
        <taxon>Chitinophagales</taxon>
        <taxon>Chitinophagaceae</taxon>
        <taxon>Chitinophaga</taxon>
    </lineage>
</organism>
<dbReference type="InterPro" id="IPR018099">
    <property type="entry name" value="Purine_phosphorylase-2_CS"/>
</dbReference>
<dbReference type="EMBL" id="JBEXAC010000003">
    <property type="protein sequence ID" value="MET7001414.1"/>
    <property type="molecule type" value="Genomic_DNA"/>
</dbReference>
<comment type="pathway">
    <text evidence="1 6">Purine metabolism; purine nucleoside salvage.</text>
</comment>
<evidence type="ECO:0000313" key="9">
    <source>
        <dbReference type="Proteomes" id="UP001549749"/>
    </source>
</evidence>
<dbReference type="InterPro" id="IPR011270">
    <property type="entry name" value="Pur_Nuc_Pase_Ino/Guo-sp"/>
</dbReference>
<dbReference type="Proteomes" id="UP001549749">
    <property type="component" value="Unassembled WGS sequence"/>
</dbReference>
<dbReference type="InterPro" id="IPR000845">
    <property type="entry name" value="Nucleoside_phosphorylase_d"/>
</dbReference>
<keyword evidence="9" id="KW-1185">Reference proteome</keyword>
<dbReference type="PANTHER" id="PTHR11904">
    <property type="entry name" value="METHYLTHIOADENOSINE/PURINE NUCLEOSIDE PHOSPHORYLASE"/>
    <property type="match status" value="1"/>
</dbReference>
<evidence type="ECO:0000256" key="4">
    <source>
        <dbReference type="ARBA" id="ARBA00022676"/>
    </source>
</evidence>
<dbReference type="GO" id="GO:0004731">
    <property type="term" value="F:purine-nucleoside phosphorylase activity"/>
    <property type="evidence" value="ECO:0007669"/>
    <property type="project" value="UniProtKB-EC"/>
</dbReference>
<dbReference type="PROSITE" id="PS01240">
    <property type="entry name" value="PNP_MTAP_2"/>
    <property type="match status" value="1"/>
</dbReference>
<reference evidence="8 9" key="1">
    <citation type="submission" date="2024-06" db="EMBL/GenBank/DDBJ databases">
        <title>Chitinophaga defluvii sp. nov., isolated from municipal sewage.</title>
        <authorList>
            <person name="Zhang L."/>
        </authorList>
    </citation>
    <scope>NUCLEOTIDE SEQUENCE [LARGE SCALE GENOMIC DNA]</scope>
    <source>
        <strain evidence="8 9">H8</strain>
    </source>
</reference>
<dbReference type="PIRSF" id="PIRSF000477">
    <property type="entry name" value="PurNPase"/>
    <property type="match status" value="1"/>
</dbReference>
<keyword evidence="5 6" id="KW-0808">Transferase</keyword>
<name>A0ABV2TEG2_9BACT</name>
<evidence type="ECO:0000313" key="8">
    <source>
        <dbReference type="EMBL" id="MET7001414.1"/>
    </source>
</evidence>
<evidence type="ECO:0000256" key="2">
    <source>
        <dbReference type="ARBA" id="ARBA00006751"/>
    </source>
</evidence>
<dbReference type="SUPFAM" id="SSF53167">
    <property type="entry name" value="Purine and uridine phosphorylases"/>
    <property type="match status" value="1"/>
</dbReference>
<sequence length="273" mass="29754">MSELLQQITAASDYIKQFWQDTPVAGIILGSGLGNLAGDITGKVEIAYGDIPYFPESTVEGHSGKLILGYMQNKPVVAMAGRFHYYEGFSMQQVTFPVRVMKALGIQTLFISNAAGGMNAAFEVGDLMIIKDHINLQPEHPLRGRNENTLGPRFPDMSEPYAKSLINSAMKIAGDNNISLHTGVYVGVQGPTFETRAEYKYMHIIGGDAVGMSTVPEVIVAAHAGLQVFAMSVITDIGIREEENVITHEEVLQAAKAAEPKLTLIFRELIQQL</sequence>
<dbReference type="RefSeq" id="WP_354663983.1">
    <property type="nucleotide sequence ID" value="NZ_JBEXAC010000003.1"/>
</dbReference>
<dbReference type="PANTHER" id="PTHR11904:SF9">
    <property type="entry name" value="PURINE NUCLEOSIDE PHOSPHORYLASE-RELATED"/>
    <property type="match status" value="1"/>
</dbReference>
<comment type="subunit">
    <text evidence="3">Homotrimer.</text>
</comment>